<keyword evidence="1" id="KW-1133">Transmembrane helix</keyword>
<accession>A0AAV4XHK4</accession>
<gene>
    <name evidence="2" type="ORF">CEXT_681611</name>
</gene>
<sequence length="138" mass="16677">MKGFGQQGFNSRGNFLFVVRVIVAGRKHCLFSRVFFHLSVYSAIYFTTCFFSSLRLFYFSLHLHHYLSFLEIPCSFDYWLDSIIRILPEEFWLDRWLREVLTPDTVHVERNVFFGGKELFYHEQEAIWRIFGWHSYAP</sequence>
<reference evidence="2 3" key="1">
    <citation type="submission" date="2021-06" db="EMBL/GenBank/DDBJ databases">
        <title>Caerostris extrusa draft genome.</title>
        <authorList>
            <person name="Kono N."/>
            <person name="Arakawa K."/>
        </authorList>
    </citation>
    <scope>NUCLEOTIDE SEQUENCE [LARGE SCALE GENOMIC DNA]</scope>
</reference>
<evidence type="ECO:0000256" key="1">
    <source>
        <dbReference type="SAM" id="Phobius"/>
    </source>
</evidence>
<keyword evidence="3" id="KW-1185">Reference proteome</keyword>
<dbReference type="EMBL" id="BPLR01000409">
    <property type="protein sequence ID" value="GIY94617.1"/>
    <property type="molecule type" value="Genomic_DNA"/>
</dbReference>
<keyword evidence="1" id="KW-0472">Membrane</keyword>
<keyword evidence="1" id="KW-0812">Transmembrane</keyword>
<dbReference type="Proteomes" id="UP001054945">
    <property type="component" value="Unassembled WGS sequence"/>
</dbReference>
<comment type="caution">
    <text evidence="2">The sequence shown here is derived from an EMBL/GenBank/DDBJ whole genome shotgun (WGS) entry which is preliminary data.</text>
</comment>
<feature type="transmembrane region" description="Helical" evidence="1">
    <location>
        <begin position="34"/>
        <end position="58"/>
    </location>
</feature>
<evidence type="ECO:0000313" key="3">
    <source>
        <dbReference type="Proteomes" id="UP001054945"/>
    </source>
</evidence>
<proteinExistence type="predicted"/>
<dbReference type="AlphaFoldDB" id="A0AAV4XHK4"/>
<name>A0AAV4XHK4_CAEEX</name>
<evidence type="ECO:0000313" key="2">
    <source>
        <dbReference type="EMBL" id="GIY94617.1"/>
    </source>
</evidence>
<organism evidence="2 3">
    <name type="scientific">Caerostris extrusa</name>
    <name type="common">Bark spider</name>
    <name type="synonym">Caerostris bankana</name>
    <dbReference type="NCBI Taxonomy" id="172846"/>
    <lineage>
        <taxon>Eukaryota</taxon>
        <taxon>Metazoa</taxon>
        <taxon>Ecdysozoa</taxon>
        <taxon>Arthropoda</taxon>
        <taxon>Chelicerata</taxon>
        <taxon>Arachnida</taxon>
        <taxon>Araneae</taxon>
        <taxon>Araneomorphae</taxon>
        <taxon>Entelegynae</taxon>
        <taxon>Araneoidea</taxon>
        <taxon>Araneidae</taxon>
        <taxon>Caerostris</taxon>
    </lineage>
</organism>
<protein>
    <submittedName>
        <fullName evidence="2">Uncharacterized protein</fullName>
    </submittedName>
</protein>